<sequence>MNVFYRFSDKCPGRTAIHCLNAGYGAKIQHISDKRPKSYIFVIVKPQMYYQTLTRVCRIIGAKRVSSLCKHSKYQ</sequence>
<organism evidence="1 2">
    <name type="scientific">Hoylesella oralis ATCC 33269</name>
    <dbReference type="NCBI Taxonomy" id="873533"/>
    <lineage>
        <taxon>Bacteria</taxon>
        <taxon>Pseudomonadati</taxon>
        <taxon>Bacteroidota</taxon>
        <taxon>Bacteroidia</taxon>
        <taxon>Bacteroidales</taxon>
        <taxon>Prevotellaceae</taxon>
        <taxon>Hoylesella</taxon>
    </lineage>
</organism>
<keyword evidence="2" id="KW-1185">Reference proteome</keyword>
<gene>
    <name evidence="1" type="ORF">HMPREF0663_10383</name>
</gene>
<proteinExistence type="predicted"/>
<reference evidence="1" key="1">
    <citation type="submission" date="2011-01" db="EMBL/GenBank/DDBJ databases">
        <authorList>
            <person name="Muzny D."/>
            <person name="Qin X."/>
            <person name="Buhay C."/>
            <person name="Dugan-Rocha S."/>
            <person name="Ding Y."/>
            <person name="Chen G."/>
            <person name="Hawes A."/>
            <person name="Holder M."/>
            <person name="Jhangiani S."/>
            <person name="Johnson A."/>
            <person name="Khan Z."/>
            <person name="Li Z."/>
            <person name="Liu W."/>
            <person name="Liu X."/>
            <person name="Perez L."/>
            <person name="Shen H."/>
            <person name="Wang Q."/>
            <person name="Watt J."/>
            <person name="Xi L."/>
            <person name="Xin Y."/>
            <person name="Zhou J."/>
            <person name="Deng J."/>
            <person name="Jiang H."/>
            <person name="Liu Y."/>
            <person name="Qu J."/>
            <person name="Song X.-Z."/>
            <person name="Zhang L."/>
            <person name="Villasana D."/>
            <person name="Johnson A."/>
            <person name="Liu J."/>
            <person name="Liyanage D."/>
            <person name="Lorensuhewa L."/>
            <person name="Robinson T."/>
            <person name="Song A."/>
            <person name="Song B.-B."/>
            <person name="Dinh H."/>
            <person name="Thornton R."/>
            <person name="Coyle M."/>
            <person name="Francisco L."/>
            <person name="Jackson L."/>
            <person name="Javaid M."/>
            <person name="Korchina V."/>
            <person name="Kovar C."/>
            <person name="Mata R."/>
            <person name="Mathew T."/>
            <person name="Ngo R."/>
            <person name="Nguyen L."/>
            <person name="Nguyen N."/>
            <person name="Okwuonu G."/>
            <person name="Ongeri F."/>
            <person name="Pham C."/>
            <person name="Simmons D."/>
            <person name="Wilczek-Boney K."/>
            <person name="Hale W."/>
            <person name="Jakkamsetti A."/>
            <person name="Pham P."/>
            <person name="Ruth R."/>
            <person name="San Lucas F."/>
            <person name="Warren J."/>
            <person name="Zhang J."/>
            <person name="Zhao Z."/>
            <person name="Zhou C."/>
            <person name="Zhu D."/>
            <person name="Lee S."/>
            <person name="Bess C."/>
            <person name="Blankenburg K."/>
            <person name="Forbes L."/>
            <person name="Fu Q."/>
            <person name="Gubbala S."/>
            <person name="Hirani K."/>
            <person name="Jayaseelan J.C."/>
            <person name="Lara F."/>
            <person name="Munidasa M."/>
            <person name="Palculict T."/>
            <person name="Patil S."/>
            <person name="Pu L.-L."/>
            <person name="Saada N."/>
            <person name="Tang L."/>
            <person name="Weissenberger G."/>
            <person name="Zhu Y."/>
            <person name="Hemphill L."/>
            <person name="Shang Y."/>
            <person name="Youmans B."/>
            <person name="Ayvaz T."/>
            <person name="Ross M."/>
            <person name="Santibanez J."/>
            <person name="Aqrawi P."/>
            <person name="Gross S."/>
            <person name="Joshi V."/>
            <person name="Fowler G."/>
            <person name="Nazareth L."/>
            <person name="Reid J."/>
            <person name="Worley K."/>
            <person name="Petrosino J."/>
            <person name="Highlander S."/>
            <person name="Gibbs R."/>
        </authorList>
    </citation>
    <scope>NUCLEOTIDE SEQUENCE [LARGE SCALE GENOMIC DNA]</scope>
    <source>
        <strain evidence="1">ATCC 33269</strain>
    </source>
</reference>
<evidence type="ECO:0000313" key="2">
    <source>
        <dbReference type="Proteomes" id="UP000005580"/>
    </source>
</evidence>
<accession>E7RMN3</accession>
<name>E7RMN3_9BACT</name>
<evidence type="ECO:0000313" key="1">
    <source>
        <dbReference type="EMBL" id="EFZ38014.1"/>
    </source>
</evidence>
<comment type="caution">
    <text evidence="1">The sequence shown here is derived from an EMBL/GenBank/DDBJ whole genome shotgun (WGS) entry which is preliminary data.</text>
</comment>
<protein>
    <submittedName>
        <fullName evidence="1">Uncharacterized protein</fullName>
    </submittedName>
</protein>
<dbReference type="Proteomes" id="UP000005580">
    <property type="component" value="Unassembled WGS sequence"/>
</dbReference>
<dbReference type="AlphaFoldDB" id="E7RMN3"/>
<dbReference type="HOGENOM" id="CLU_2668047_0_0_10"/>
<dbReference type="EMBL" id="AEPE02000002">
    <property type="protein sequence ID" value="EFZ38014.1"/>
    <property type="molecule type" value="Genomic_DNA"/>
</dbReference>